<dbReference type="Gramene" id="TVU21304">
    <property type="protein sequence ID" value="TVU21304"/>
    <property type="gene ID" value="EJB05_30932"/>
</dbReference>
<comment type="similarity">
    <text evidence="15">Belongs to the peroxidase family. Classical plant (class III) peroxidase subfamily.</text>
</comment>
<evidence type="ECO:0000256" key="6">
    <source>
        <dbReference type="ARBA" id="ARBA00022723"/>
    </source>
</evidence>
<dbReference type="GO" id="GO:0005576">
    <property type="term" value="C:extracellular region"/>
    <property type="evidence" value="ECO:0007669"/>
    <property type="project" value="UniProtKB-SubCell"/>
</dbReference>
<dbReference type="Gene3D" id="1.10.420.10">
    <property type="entry name" value="Peroxidase, domain 2"/>
    <property type="match status" value="1"/>
</dbReference>
<dbReference type="Gene3D" id="1.10.520.10">
    <property type="match status" value="1"/>
</dbReference>
<evidence type="ECO:0000256" key="14">
    <source>
        <dbReference type="PIRSR" id="PIRSR600823-5"/>
    </source>
</evidence>
<dbReference type="PROSITE" id="PS50873">
    <property type="entry name" value="PEROXIDASE_4"/>
    <property type="match status" value="1"/>
</dbReference>
<dbReference type="PRINTS" id="PR00461">
    <property type="entry name" value="PLPEROXIDASE"/>
</dbReference>
<dbReference type="GO" id="GO:0046872">
    <property type="term" value="F:metal ion binding"/>
    <property type="evidence" value="ECO:0007669"/>
    <property type="project" value="UniProtKB-UniRule"/>
</dbReference>
<evidence type="ECO:0000256" key="13">
    <source>
        <dbReference type="PIRSR" id="PIRSR600823-4"/>
    </source>
</evidence>
<comment type="subcellular location">
    <subcellularLocation>
        <location evidence="2 15">Secreted</location>
    </subcellularLocation>
</comment>
<organism evidence="17 18">
    <name type="scientific">Eragrostis curvula</name>
    <name type="common">weeping love grass</name>
    <dbReference type="NCBI Taxonomy" id="38414"/>
    <lineage>
        <taxon>Eukaryota</taxon>
        <taxon>Viridiplantae</taxon>
        <taxon>Streptophyta</taxon>
        <taxon>Embryophyta</taxon>
        <taxon>Tracheophyta</taxon>
        <taxon>Spermatophyta</taxon>
        <taxon>Magnoliopsida</taxon>
        <taxon>Liliopsida</taxon>
        <taxon>Poales</taxon>
        <taxon>Poaceae</taxon>
        <taxon>PACMAD clade</taxon>
        <taxon>Chloridoideae</taxon>
        <taxon>Eragrostideae</taxon>
        <taxon>Eragrostidinae</taxon>
        <taxon>Eragrostis</taxon>
    </lineage>
</organism>
<evidence type="ECO:0000256" key="4">
    <source>
        <dbReference type="ARBA" id="ARBA00022559"/>
    </source>
</evidence>
<feature type="site" description="Transition state stabilizer" evidence="13">
    <location>
        <position position="72"/>
    </location>
</feature>
<gene>
    <name evidence="17" type="ORF">EJB05_30932</name>
</gene>
<comment type="function">
    <text evidence="15">Removal of H(2)O(2), oxidation of toxic reductants, biosynthesis and degradation of lignin, suberization, auxin catabolism, response to environmental stresses such as wounding, pathogen attack and oxidative stress.</text>
</comment>
<feature type="binding site" evidence="12">
    <location>
        <position position="84"/>
    </location>
    <ligand>
        <name>Ca(2+)</name>
        <dbReference type="ChEBI" id="CHEBI:29108"/>
        <label>1</label>
    </ligand>
</feature>
<evidence type="ECO:0000256" key="11">
    <source>
        <dbReference type="PIRSR" id="PIRSR600823-1"/>
    </source>
</evidence>
<dbReference type="OrthoDB" id="2113341at2759"/>
<feature type="signal peptide" evidence="15">
    <location>
        <begin position="1"/>
        <end position="29"/>
    </location>
</feature>
<evidence type="ECO:0000259" key="16">
    <source>
        <dbReference type="PROSITE" id="PS50873"/>
    </source>
</evidence>
<comment type="similarity">
    <text evidence="3">Belongs to the peroxidase family. Ascorbate peroxidase subfamily.</text>
</comment>
<keyword evidence="8 15" id="KW-0560">Oxidoreductase</keyword>
<dbReference type="GO" id="GO:0020037">
    <property type="term" value="F:heme binding"/>
    <property type="evidence" value="ECO:0007669"/>
    <property type="project" value="UniProtKB-UniRule"/>
</dbReference>
<dbReference type="InterPro" id="IPR002016">
    <property type="entry name" value="Haem_peroxidase"/>
</dbReference>
<feature type="disulfide bond" evidence="14">
    <location>
        <begin position="190"/>
        <end position="217"/>
    </location>
</feature>
<dbReference type="SUPFAM" id="SSF48113">
    <property type="entry name" value="Heme-dependent peroxidases"/>
    <property type="match status" value="1"/>
</dbReference>
<keyword evidence="5 15" id="KW-0349">Heme</keyword>
<evidence type="ECO:0000256" key="7">
    <source>
        <dbReference type="ARBA" id="ARBA00022837"/>
    </source>
</evidence>
<keyword evidence="15" id="KW-0964">Secreted</keyword>
<dbReference type="PROSITE" id="PS00436">
    <property type="entry name" value="PEROXIDASE_2"/>
    <property type="match status" value="1"/>
</dbReference>
<sequence length="303" mass="33140">MKRLTKMKLSAAVVVVLFAFQATVAVVHATAPSTLTVGYYNDKCNRSVQGIVRDTVRAALDADSTKGAALIRLLFHDCFVRFIDSVKLNFIIFSATKIILWYILRIYQTTSAWCRAARDASVYLSNGGVNFTVPAGRLDSVNSSAADAAANLLGSTFEVGKLISNFAAKGFTPEEVVILSGAHSVGRAHCSSFRDRLAAPSSEINPYFRDSVLRKYCGAGPADPLLENNIRDQNATALGNLTSYVVPTAGGDLLDNSYYHVSSRAAREKEQRRKLGEEEERQLYSEKNVWLQYLLPLLSPATS</sequence>
<dbReference type="EMBL" id="RWGY01000026">
    <property type="protein sequence ID" value="TVU21304.1"/>
    <property type="molecule type" value="Genomic_DNA"/>
</dbReference>
<keyword evidence="18" id="KW-1185">Reference proteome</keyword>
<evidence type="ECO:0000256" key="10">
    <source>
        <dbReference type="ARBA" id="ARBA00023324"/>
    </source>
</evidence>
<dbReference type="InterPro" id="IPR019793">
    <property type="entry name" value="Peroxidases_heam-ligand_BS"/>
</dbReference>
<comment type="cofactor">
    <cofactor evidence="12 15">
        <name>heme b</name>
        <dbReference type="ChEBI" id="CHEBI:60344"/>
    </cofactor>
    <text evidence="12 15">Binds 1 heme b (iron(II)-protoporphyrin IX) group per subunit.</text>
</comment>
<comment type="catalytic activity">
    <reaction evidence="1 15">
        <text>2 a phenolic donor + H2O2 = 2 a phenolic radical donor + 2 H2O</text>
        <dbReference type="Rhea" id="RHEA:56136"/>
        <dbReference type="ChEBI" id="CHEBI:15377"/>
        <dbReference type="ChEBI" id="CHEBI:16240"/>
        <dbReference type="ChEBI" id="CHEBI:139520"/>
        <dbReference type="ChEBI" id="CHEBI:139521"/>
        <dbReference type="EC" id="1.11.1.7"/>
    </reaction>
</comment>
<dbReference type="EC" id="1.11.1.7" evidence="15"/>
<dbReference type="Pfam" id="PF00141">
    <property type="entry name" value="peroxidase"/>
    <property type="match status" value="1"/>
</dbReference>
<feature type="binding site" evidence="12">
    <location>
        <position position="77"/>
    </location>
    <ligand>
        <name>Ca(2+)</name>
        <dbReference type="ChEBI" id="CHEBI:29108"/>
        <label>1</label>
    </ligand>
</feature>
<feature type="binding site" description="axial binding residue" evidence="12">
    <location>
        <position position="183"/>
    </location>
    <ligand>
        <name>heme b</name>
        <dbReference type="ChEBI" id="CHEBI:60344"/>
    </ligand>
    <ligandPart>
        <name>Fe</name>
        <dbReference type="ChEBI" id="CHEBI:18248"/>
    </ligandPart>
</feature>
<dbReference type="PANTHER" id="PTHR31235">
    <property type="entry name" value="PEROXIDASE 25-RELATED"/>
    <property type="match status" value="1"/>
</dbReference>
<dbReference type="PRINTS" id="PR00458">
    <property type="entry name" value="PEROXIDASE"/>
</dbReference>
<evidence type="ECO:0000313" key="17">
    <source>
        <dbReference type="EMBL" id="TVU21304.1"/>
    </source>
</evidence>
<keyword evidence="4 15" id="KW-0575">Peroxidase</keyword>
<feature type="binding site" evidence="12">
    <location>
        <position position="80"/>
    </location>
    <ligand>
        <name>Ca(2+)</name>
        <dbReference type="ChEBI" id="CHEBI:29108"/>
        <label>1</label>
    </ligand>
</feature>
<dbReference type="PROSITE" id="PS00435">
    <property type="entry name" value="PEROXIDASE_1"/>
    <property type="match status" value="1"/>
</dbReference>
<feature type="disulfide bond" evidence="14">
    <location>
        <begin position="44"/>
        <end position="114"/>
    </location>
</feature>
<reference evidence="17 18" key="1">
    <citation type="journal article" date="2019" name="Sci. Rep.">
        <title>A high-quality genome of Eragrostis curvula grass provides insights into Poaceae evolution and supports new strategies to enhance forage quality.</title>
        <authorList>
            <person name="Carballo J."/>
            <person name="Santos B.A.C.M."/>
            <person name="Zappacosta D."/>
            <person name="Garbus I."/>
            <person name="Selva J.P."/>
            <person name="Gallo C.A."/>
            <person name="Diaz A."/>
            <person name="Albertini E."/>
            <person name="Caccamo M."/>
            <person name="Echenique V."/>
        </authorList>
    </citation>
    <scope>NUCLEOTIDE SEQUENCE [LARGE SCALE GENOMIC DNA]</scope>
    <source>
        <strain evidence="18">cv. Victoria</strain>
        <tissue evidence="17">Leaf</tissue>
    </source>
</reference>
<dbReference type="InterPro" id="IPR019794">
    <property type="entry name" value="Peroxidases_AS"/>
</dbReference>
<accession>A0A5J9UCW4</accession>
<dbReference type="AlphaFoldDB" id="A0A5J9UCW4"/>
<evidence type="ECO:0000256" key="1">
    <source>
        <dbReference type="ARBA" id="ARBA00000189"/>
    </source>
</evidence>
<evidence type="ECO:0000256" key="12">
    <source>
        <dbReference type="PIRSR" id="PIRSR600823-3"/>
    </source>
</evidence>
<dbReference type="GO" id="GO:0006979">
    <property type="term" value="P:response to oxidative stress"/>
    <property type="evidence" value="ECO:0007669"/>
    <property type="project" value="UniProtKB-UniRule"/>
</dbReference>
<dbReference type="GO" id="GO:0140825">
    <property type="term" value="F:lactoperoxidase activity"/>
    <property type="evidence" value="ECO:0007669"/>
    <property type="project" value="UniProtKB-EC"/>
</dbReference>
<evidence type="ECO:0000313" key="18">
    <source>
        <dbReference type="Proteomes" id="UP000324897"/>
    </source>
</evidence>
<comment type="cofactor">
    <cofactor evidence="12 15">
        <name>Ca(2+)</name>
        <dbReference type="ChEBI" id="CHEBI:29108"/>
    </cofactor>
    <text evidence="12 15">Binds 2 calcium ions per subunit.</text>
</comment>
<evidence type="ECO:0000256" key="2">
    <source>
        <dbReference type="ARBA" id="ARBA00004613"/>
    </source>
</evidence>
<proteinExistence type="inferred from homology"/>
<feature type="non-terminal residue" evidence="17">
    <location>
        <position position="1"/>
    </location>
</feature>
<keyword evidence="6 12" id="KW-0479">Metal-binding</keyword>
<evidence type="ECO:0000256" key="15">
    <source>
        <dbReference type="RuleBase" id="RU362060"/>
    </source>
</evidence>
<keyword evidence="7 12" id="KW-0106">Calcium</keyword>
<feature type="active site" description="Proton acceptor" evidence="11">
    <location>
        <position position="76"/>
    </location>
</feature>
<protein>
    <recommendedName>
        <fullName evidence="15">Peroxidase</fullName>
        <ecNumber evidence="15">1.11.1.7</ecNumber>
    </recommendedName>
</protein>
<feature type="domain" description="Plant heme peroxidase family profile" evidence="16">
    <location>
        <begin position="34"/>
        <end position="259"/>
    </location>
</feature>
<keyword evidence="15" id="KW-0732">Signal</keyword>
<feature type="binding site" evidence="12">
    <location>
        <position position="85"/>
    </location>
    <ligand>
        <name>Ca(2+)</name>
        <dbReference type="ChEBI" id="CHEBI:29108"/>
        <label>1</label>
    </ligand>
</feature>
<dbReference type="InterPro" id="IPR000823">
    <property type="entry name" value="Peroxidase_pln"/>
</dbReference>
<evidence type="ECO:0000256" key="8">
    <source>
        <dbReference type="ARBA" id="ARBA00023002"/>
    </source>
</evidence>
<evidence type="ECO:0000256" key="9">
    <source>
        <dbReference type="ARBA" id="ARBA00023004"/>
    </source>
</evidence>
<evidence type="ECO:0000256" key="3">
    <source>
        <dbReference type="ARBA" id="ARBA00006873"/>
    </source>
</evidence>
<comment type="caution">
    <text evidence="17">The sequence shown here is derived from an EMBL/GenBank/DDBJ whole genome shotgun (WGS) entry which is preliminary data.</text>
</comment>
<evidence type="ECO:0000256" key="5">
    <source>
        <dbReference type="ARBA" id="ARBA00022617"/>
    </source>
</evidence>
<keyword evidence="14" id="KW-1015">Disulfide bond</keyword>
<name>A0A5J9UCW4_9POAL</name>
<dbReference type="GO" id="GO:0042744">
    <property type="term" value="P:hydrogen peroxide catabolic process"/>
    <property type="evidence" value="ECO:0007669"/>
    <property type="project" value="UniProtKB-KW"/>
</dbReference>
<feature type="chain" id="PRO_5023978470" description="Peroxidase" evidence="15">
    <location>
        <begin position="30"/>
        <end position="303"/>
    </location>
</feature>
<dbReference type="InterPro" id="IPR010255">
    <property type="entry name" value="Haem_peroxidase_sf"/>
</dbReference>
<dbReference type="Proteomes" id="UP000324897">
    <property type="component" value="Unassembled WGS sequence"/>
</dbReference>
<keyword evidence="9 12" id="KW-0408">Iron</keyword>
<keyword evidence="10 15" id="KW-0376">Hydrogen peroxide</keyword>